<comment type="caution">
    <text evidence="2">The sequence shown here is derived from an EMBL/GenBank/DDBJ whole genome shotgun (WGS) entry which is preliminary data.</text>
</comment>
<evidence type="ECO:0000313" key="2">
    <source>
        <dbReference type="EMBL" id="KAF6515250.1"/>
    </source>
</evidence>
<organism evidence="2 3">
    <name type="scientific">Fusarium oxysporum f. sp. conglutinans</name>
    <dbReference type="NCBI Taxonomy" id="100902"/>
    <lineage>
        <taxon>Eukaryota</taxon>
        <taxon>Fungi</taxon>
        <taxon>Dikarya</taxon>
        <taxon>Ascomycota</taxon>
        <taxon>Pezizomycotina</taxon>
        <taxon>Sordariomycetes</taxon>
        <taxon>Hypocreomycetidae</taxon>
        <taxon>Hypocreales</taxon>
        <taxon>Nectriaceae</taxon>
        <taxon>Fusarium</taxon>
        <taxon>Fusarium oxysporum species complex</taxon>
    </lineage>
</organism>
<proteinExistence type="predicted"/>
<reference evidence="2 3" key="1">
    <citation type="journal article" date="2020" name="bioRxiv">
        <title>A chromosome-scale genome assembly for the Fusarium oxysporum strain Fo5176 to establish a model Arabidopsis-fungal pathosystem.</title>
        <authorList>
            <person name="Fokkens L."/>
            <person name="Guo L."/>
            <person name="Dora S."/>
            <person name="Wang B."/>
            <person name="Ye K."/>
            <person name="Sanchez-Rodriguez C."/>
            <person name="Croll D."/>
        </authorList>
    </citation>
    <scope>NUCLEOTIDE SEQUENCE [LARGE SCALE GENOMIC DNA]</scope>
    <source>
        <strain evidence="2 3">Fo5176</strain>
    </source>
</reference>
<gene>
    <name evidence="2" type="ORF">HZS61_005156</name>
</gene>
<evidence type="ECO:0000256" key="1">
    <source>
        <dbReference type="SAM" id="SignalP"/>
    </source>
</evidence>
<dbReference type="EMBL" id="JACDXP010000014">
    <property type="protein sequence ID" value="KAF6515250.1"/>
    <property type="molecule type" value="Genomic_DNA"/>
</dbReference>
<feature type="chain" id="PRO_5034119960" evidence="1">
    <location>
        <begin position="31"/>
        <end position="111"/>
    </location>
</feature>
<accession>A0A8H6GD92</accession>
<keyword evidence="1" id="KW-0732">Signal</keyword>
<evidence type="ECO:0000313" key="3">
    <source>
        <dbReference type="Proteomes" id="UP000593570"/>
    </source>
</evidence>
<dbReference type="AlphaFoldDB" id="A0A8H6GD92"/>
<sequence>MSSNNYRLEPFPPLFRVALLLLPLPSLSLADPLHEVDTANWLLQPLSSVDGFFPQPWLCPGAAPNPQSIREFHFNWHCTNRDYIVKFGNRFFGVLQASAALKSSKSNLGYI</sequence>
<protein>
    <submittedName>
        <fullName evidence="2">Uncharacterized protein</fullName>
    </submittedName>
</protein>
<dbReference type="Proteomes" id="UP000593570">
    <property type="component" value="Unassembled WGS sequence"/>
</dbReference>
<name>A0A8H6GD92_FUSOX</name>
<feature type="signal peptide" evidence="1">
    <location>
        <begin position="1"/>
        <end position="30"/>
    </location>
</feature>